<proteinExistence type="predicted"/>
<dbReference type="EMBL" id="NIZV01000127">
    <property type="protein sequence ID" value="RSM06387.1"/>
    <property type="molecule type" value="Genomic_DNA"/>
</dbReference>
<reference evidence="3 4" key="1">
    <citation type="submission" date="2017-06" db="EMBL/GenBank/DDBJ databases">
        <title>Cmopartive genomic analysis of Ambrosia Fusariam Clade fungi.</title>
        <authorList>
            <person name="Stajich J.E."/>
            <person name="Carrillo J."/>
            <person name="Kijimoto T."/>
            <person name="Eskalen A."/>
            <person name="O'Donnell K."/>
            <person name="Kasson M."/>
        </authorList>
    </citation>
    <scope>NUCLEOTIDE SEQUENCE [LARGE SCALE GENOMIC DNA]</scope>
    <source>
        <strain evidence="3 4">NRRL 20438</strain>
    </source>
</reference>
<keyword evidence="2" id="KW-0812">Transmembrane</keyword>
<feature type="transmembrane region" description="Helical" evidence="2">
    <location>
        <begin position="151"/>
        <end position="178"/>
    </location>
</feature>
<accession>A0A428TWE2</accession>
<sequence length="187" mass="21189">MEQNATYPPEHQGDKARAKSRRERGFDTESPLTQGLTFSELCLWEDFFDGAKGAKRCIQRYLEHMENIKKVDSITCDPPSTFEDRSLPAQALDGHSCSRSFLGVWIKHERKMMKTCAINAVYHLEQMRDSLHGIERFYKPPRNSFGPNEPLWVVICFISAAIIPFKLVAALVGAYAAIVTSPFFTNG</sequence>
<dbReference type="Proteomes" id="UP000288429">
    <property type="component" value="Unassembled WGS sequence"/>
</dbReference>
<comment type="caution">
    <text evidence="3">The sequence shown here is derived from an EMBL/GenBank/DDBJ whole genome shotgun (WGS) entry which is preliminary data.</text>
</comment>
<keyword evidence="2" id="KW-1133">Transmembrane helix</keyword>
<gene>
    <name evidence="3" type="ORF">CDV31_009161</name>
</gene>
<keyword evidence="2" id="KW-0472">Membrane</keyword>
<dbReference type="AlphaFoldDB" id="A0A428TWE2"/>
<evidence type="ECO:0000313" key="4">
    <source>
        <dbReference type="Proteomes" id="UP000288429"/>
    </source>
</evidence>
<organism evidence="3 4">
    <name type="scientific">Fusarium ambrosium</name>
    <dbReference type="NCBI Taxonomy" id="131363"/>
    <lineage>
        <taxon>Eukaryota</taxon>
        <taxon>Fungi</taxon>
        <taxon>Dikarya</taxon>
        <taxon>Ascomycota</taxon>
        <taxon>Pezizomycotina</taxon>
        <taxon>Sordariomycetes</taxon>
        <taxon>Hypocreomycetidae</taxon>
        <taxon>Hypocreales</taxon>
        <taxon>Nectriaceae</taxon>
        <taxon>Fusarium</taxon>
        <taxon>Fusarium solani species complex</taxon>
    </lineage>
</organism>
<protein>
    <submittedName>
        <fullName evidence="3">Uncharacterized protein</fullName>
    </submittedName>
</protein>
<evidence type="ECO:0000256" key="1">
    <source>
        <dbReference type="SAM" id="MobiDB-lite"/>
    </source>
</evidence>
<feature type="region of interest" description="Disordered" evidence="1">
    <location>
        <begin position="1"/>
        <end position="31"/>
    </location>
</feature>
<evidence type="ECO:0000256" key="2">
    <source>
        <dbReference type="SAM" id="Phobius"/>
    </source>
</evidence>
<name>A0A428TWE2_9HYPO</name>
<evidence type="ECO:0000313" key="3">
    <source>
        <dbReference type="EMBL" id="RSM06387.1"/>
    </source>
</evidence>
<keyword evidence="4" id="KW-1185">Reference proteome</keyword>
<feature type="compositionally biased region" description="Basic and acidic residues" evidence="1">
    <location>
        <begin position="11"/>
        <end position="27"/>
    </location>
</feature>